<evidence type="ECO:0000256" key="13">
    <source>
        <dbReference type="ARBA" id="ARBA00022984"/>
    </source>
</evidence>
<evidence type="ECO:0000256" key="8">
    <source>
        <dbReference type="ARBA" id="ARBA00022618"/>
    </source>
</evidence>
<dbReference type="GO" id="GO:0005829">
    <property type="term" value="C:cytosol"/>
    <property type="evidence" value="ECO:0007669"/>
    <property type="project" value="TreeGrafter"/>
</dbReference>
<keyword evidence="10 19" id="KW-0274">FAD</keyword>
<evidence type="ECO:0000256" key="10">
    <source>
        <dbReference type="ARBA" id="ARBA00022827"/>
    </source>
</evidence>
<evidence type="ECO:0000256" key="17">
    <source>
        <dbReference type="ARBA" id="ARBA00031026"/>
    </source>
</evidence>
<dbReference type="PROSITE" id="PS51387">
    <property type="entry name" value="FAD_PCMH"/>
    <property type="match status" value="1"/>
</dbReference>
<dbReference type="GO" id="GO:0071949">
    <property type="term" value="F:FAD binding"/>
    <property type="evidence" value="ECO:0007669"/>
    <property type="project" value="InterPro"/>
</dbReference>
<dbReference type="UniPathway" id="UPA00219"/>
<dbReference type="NCBIfam" id="NF000755">
    <property type="entry name" value="PRK00046.1"/>
    <property type="match status" value="1"/>
</dbReference>
<dbReference type="Pfam" id="PF02873">
    <property type="entry name" value="MurB_C"/>
    <property type="match status" value="1"/>
</dbReference>
<protein>
    <recommendedName>
        <fullName evidence="6 19">UDP-N-acetylenolpyruvoylglucosamine reductase</fullName>
        <ecNumber evidence="5 19">1.3.1.98</ecNumber>
    </recommendedName>
    <alternativeName>
        <fullName evidence="17 19">UDP-N-acetylmuramate dehydrogenase</fullName>
    </alternativeName>
</protein>
<dbReference type="NCBIfam" id="NF010478">
    <property type="entry name" value="PRK13903.1"/>
    <property type="match status" value="1"/>
</dbReference>
<dbReference type="AlphaFoldDB" id="A0A0G3EVM8"/>
<comment type="pathway">
    <text evidence="4 19">Cell wall biogenesis; peptidoglycan biosynthesis.</text>
</comment>
<dbReference type="SUPFAM" id="SSF56176">
    <property type="entry name" value="FAD-binding/transporter-associated domain-like"/>
    <property type="match status" value="1"/>
</dbReference>
<dbReference type="PANTHER" id="PTHR21071:SF4">
    <property type="entry name" value="UDP-N-ACETYLENOLPYRUVOYLGLUCOSAMINE REDUCTASE"/>
    <property type="match status" value="1"/>
</dbReference>
<evidence type="ECO:0000313" key="22">
    <source>
        <dbReference type="Proteomes" id="UP000036700"/>
    </source>
</evidence>
<dbReference type="GO" id="GO:0008360">
    <property type="term" value="P:regulation of cell shape"/>
    <property type="evidence" value="ECO:0007669"/>
    <property type="project" value="UniProtKB-KW"/>
</dbReference>
<keyword evidence="11 19" id="KW-0521">NADP</keyword>
<organism evidence="21 22">
    <name type="scientific">Pandoraea thiooxydans</name>
    <dbReference type="NCBI Taxonomy" id="445709"/>
    <lineage>
        <taxon>Bacteria</taxon>
        <taxon>Pseudomonadati</taxon>
        <taxon>Pseudomonadota</taxon>
        <taxon>Betaproteobacteria</taxon>
        <taxon>Burkholderiales</taxon>
        <taxon>Burkholderiaceae</taxon>
        <taxon>Pandoraea</taxon>
    </lineage>
</organism>
<evidence type="ECO:0000256" key="18">
    <source>
        <dbReference type="ARBA" id="ARBA00048914"/>
    </source>
</evidence>
<keyword evidence="15 19" id="KW-0131">Cell cycle</keyword>
<name>A0A0G3EVM8_9BURK</name>
<dbReference type="STRING" id="445709.ABW99_19535"/>
<evidence type="ECO:0000256" key="4">
    <source>
        <dbReference type="ARBA" id="ARBA00004752"/>
    </source>
</evidence>
<dbReference type="InterPro" id="IPR006094">
    <property type="entry name" value="Oxid_FAD_bind_N"/>
</dbReference>
<evidence type="ECO:0000256" key="11">
    <source>
        <dbReference type="ARBA" id="ARBA00022857"/>
    </source>
</evidence>
<evidence type="ECO:0000256" key="5">
    <source>
        <dbReference type="ARBA" id="ARBA00012518"/>
    </source>
</evidence>
<dbReference type="Gene3D" id="3.30.465.10">
    <property type="match status" value="1"/>
</dbReference>
<evidence type="ECO:0000259" key="20">
    <source>
        <dbReference type="PROSITE" id="PS51387"/>
    </source>
</evidence>
<reference evidence="22" key="1">
    <citation type="submission" date="2015-06" db="EMBL/GenBank/DDBJ databases">
        <authorList>
            <person name="Lim Y.L."/>
            <person name="Ee R."/>
            <person name="Yong D."/>
            <person name="How K.Y."/>
            <person name="Yin W.F."/>
            <person name="Chan K.G."/>
        </authorList>
    </citation>
    <scope>NUCLEOTIDE SEQUENCE [LARGE SCALE GENOMIC DNA]</scope>
    <source>
        <strain evidence="22">DSM 25325</strain>
    </source>
</reference>
<keyword evidence="8 19" id="KW-0132">Cell division</keyword>
<dbReference type="Gene3D" id="3.90.78.10">
    <property type="entry name" value="UDP-N-acetylenolpyruvoylglucosamine reductase, C-terminal domain"/>
    <property type="match status" value="1"/>
</dbReference>
<evidence type="ECO:0000256" key="9">
    <source>
        <dbReference type="ARBA" id="ARBA00022630"/>
    </source>
</evidence>
<dbReference type="SUPFAM" id="SSF56194">
    <property type="entry name" value="Uridine diphospho-N-Acetylenolpyruvylglucosamine reductase, MurB, C-terminal domain"/>
    <property type="match status" value="1"/>
</dbReference>
<evidence type="ECO:0000256" key="2">
    <source>
        <dbReference type="ARBA" id="ARBA00003921"/>
    </source>
</evidence>
<sequence>MVTLLTDFALLAHNTFGIDARSRYAAVLECAEDLPVLLADPRVAELPRLVLGGGSNVILTRDFDGLTVLTRIAGRRLVAQTPDAWLVQAGAGEVWHDFVAWTIGQGWGGLENLALIPGTVGAAPIQNIGAYGLELAERFAWCQAFDTVSGELVTLDRAACRFAYRDSLFKQAPVGRYVVTSVTFRLPRPWQPMTQYADVAQELAQRHIAQPSPQDIFDAVIAIRRRKLPDPAVIGNVGSFFKNPIVSANTRATLLTRHPGLVSYPQADGSYKLAAGWLIDQCGWKGRALGPVAVHERQALVLVNRGAARGGDVLALAQAITDDVQSRFGVRLEPEPVIL</sequence>
<comment type="subcellular location">
    <subcellularLocation>
        <location evidence="3 19">Cytoplasm</location>
    </subcellularLocation>
</comment>
<comment type="cofactor">
    <cofactor evidence="1 19">
        <name>FAD</name>
        <dbReference type="ChEBI" id="CHEBI:57692"/>
    </cofactor>
</comment>
<dbReference type="InterPro" id="IPR036318">
    <property type="entry name" value="FAD-bd_PCMH-like_sf"/>
</dbReference>
<evidence type="ECO:0000256" key="16">
    <source>
        <dbReference type="ARBA" id="ARBA00023316"/>
    </source>
</evidence>
<dbReference type="GO" id="GO:0008762">
    <property type="term" value="F:UDP-N-acetylmuramate dehydrogenase activity"/>
    <property type="evidence" value="ECO:0007669"/>
    <property type="project" value="UniProtKB-UniRule"/>
</dbReference>
<dbReference type="NCBIfam" id="TIGR00179">
    <property type="entry name" value="murB"/>
    <property type="match status" value="1"/>
</dbReference>
<dbReference type="KEGG" id="ptx:ABW99_19535"/>
<evidence type="ECO:0000256" key="14">
    <source>
        <dbReference type="ARBA" id="ARBA00023002"/>
    </source>
</evidence>
<dbReference type="HAMAP" id="MF_00037">
    <property type="entry name" value="MurB"/>
    <property type="match status" value="1"/>
</dbReference>
<gene>
    <name evidence="19" type="primary">murB</name>
    <name evidence="21" type="ORF">ABW99_19535</name>
</gene>
<dbReference type="EC" id="1.3.1.98" evidence="5 19"/>
<feature type="active site" evidence="19">
    <location>
        <position position="165"/>
    </location>
</feature>
<accession>A0A0G3EVM8</accession>
<dbReference type="GO" id="GO:0009252">
    <property type="term" value="P:peptidoglycan biosynthetic process"/>
    <property type="evidence" value="ECO:0007669"/>
    <property type="project" value="UniProtKB-UniRule"/>
</dbReference>
<keyword evidence="12 19" id="KW-0133">Cell shape</keyword>
<dbReference type="GO" id="GO:0071555">
    <property type="term" value="P:cell wall organization"/>
    <property type="evidence" value="ECO:0007669"/>
    <property type="project" value="UniProtKB-KW"/>
</dbReference>
<proteinExistence type="inferred from homology"/>
<feature type="active site" evidence="19">
    <location>
        <position position="335"/>
    </location>
</feature>
<dbReference type="RefSeq" id="WP_047215987.1">
    <property type="nucleotide sequence ID" value="NZ_CP011568.3"/>
</dbReference>
<evidence type="ECO:0000256" key="7">
    <source>
        <dbReference type="ARBA" id="ARBA00022490"/>
    </source>
</evidence>
<comment type="catalytic activity">
    <reaction evidence="18 19">
        <text>UDP-N-acetyl-alpha-D-muramate + NADP(+) = UDP-N-acetyl-3-O-(1-carboxyvinyl)-alpha-D-glucosamine + NADPH + H(+)</text>
        <dbReference type="Rhea" id="RHEA:12248"/>
        <dbReference type="ChEBI" id="CHEBI:15378"/>
        <dbReference type="ChEBI" id="CHEBI:57783"/>
        <dbReference type="ChEBI" id="CHEBI:58349"/>
        <dbReference type="ChEBI" id="CHEBI:68483"/>
        <dbReference type="ChEBI" id="CHEBI:70757"/>
        <dbReference type="EC" id="1.3.1.98"/>
    </reaction>
</comment>
<dbReference type="InterPro" id="IPR003170">
    <property type="entry name" value="MurB"/>
</dbReference>
<dbReference type="InterPro" id="IPR016169">
    <property type="entry name" value="FAD-bd_PCMH_sub2"/>
</dbReference>
<feature type="domain" description="FAD-binding PCMH-type" evidence="20">
    <location>
        <begin position="17"/>
        <end position="189"/>
    </location>
</feature>
<keyword evidence="9 19" id="KW-0285">Flavoprotein</keyword>
<evidence type="ECO:0000256" key="12">
    <source>
        <dbReference type="ARBA" id="ARBA00022960"/>
    </source>
</evidence>
<keyword evidence="14 19" id="KW-0560">Oxidoreductase</keyword>
<feature type="active site" description="Proton donor" evidence="19">
    <location>
        <position position="239"/>
    </location>
</feature>
<dbReference type="InterPro" id="IPR011601">
    <property type="entry name" value="MurB_C"/>
</dbReference>
<keyword evidence="22" id="KW-1185">Reference proteome</keyword>
<dbReference type="EMBL" id="CP011568">
    <property type="protein sequence ID" value="AKJ70074.1"/>
    <property type="molecule type" value="Genomic_DNA"/>
</dbReference>
<dbReference type="Pfam" id="PF01565">
    <property type="entry name" value="FAD_binding_4"/>
    <property type="match status" value="1"/>
</dbReference>
<dbReference type="Proteomes" id="UP000036700">
    <property type="component" value="Chromosome"/>
</dbReference>
<dbReference type="PATRIC" id="fig|445709.3.peg.4101"/>
<keyword evidence="16 19" id="KW-0961">Cell wall biogenesis/degradation</keyword>
<evidence type="ECO:0000256" key="3">
    <source>
        <dbReference type="ARBA" id="ARBA00004496"/>
    </source>
</evidence>
<dbReference type="PANTHER" id="PTHR21071">
    <property type="entry name" value="UDP-N-ACETYLENOLPYRUVOYLGLUCOSAMINE REDUCTASE"/>
    <property type="match status" value="1"/>
</dbReference>
<evidence type="ECO:0000256" key="15">
    <source>
        <dbReference type="ARBA" id="ARBA00023306"/>
    </source>
</evidence>
<comment type="function">
    <text evidence="2 19">Cell wall formation.</text>
</comment>
<dbReference type="InterPro" id="IPR016167">
    <property type="entry name" value="FAD-bd_PCMH_sub1"/>
</dbReference>
<keyword evidence="7 19" id="KW-0963">Cytoplasm</keyword>
<comment type="similarity">
    <text evidence="19">Belongs to the MurB family.</text>
</comment>
<dbReference type="GO" id="GO:0051301">
    <property type="term" value="P:cell division"/>
    <property type="evidence" value="ECO:0007669"/>
    <property type="project" value="UniProtKB-KW"/>
</dbReference>
<evidence type="ECO:0000256" key="6">
    <source>
        <dbReference type="ARBA" id="ARBA00015188"/>
    </source>
</evidence>
<keyword evidence="13 19" id="KW-0573">Peptidoglycan synthesis</keyword>
<evidence type="ECO:0000256" key="19">
    <source>
        <dbReference type="HAMAP-Rule" id="MF_00037"/>
    </source>
</evidence>
<dbReference type="Gene3D" id="3.30.43.10">
    <property type="entry name" value="Uridine Diphospho-n-acetylenolpyruvylglucosamine Reductase, domain 2"/>
    <property type="match status" value="1"/>
</dbReference>
<evidence type="ECO:0000313" key="21">
    <source>
        <dbReference type="EMBL" id="AKJ70074.1"/>
    </source>
</evidence>
<dbReference type="InterPro" id="IPR016166">
    <property type="entry name" value="FAD-bd_PCMH"/>
</dbReference>
<dbReference type="InterPro" id="IPR036635">
    <property type="entry name" value="MurB_C_sf"/>
</dbReference>
<dbReference type="OrthoDB" id="9804753at2"/>
<evidence type="ECO:0000256" key="1">
    <source>
        <dbReference type="ARBA" id="ARBA00001974"/>
    </source>
</evidence>